<dbReference type="InterPro" id="IPR036822">
    <property type="entry name" value="CutC-like_dom_sf"/>
</dbReference>
<name>A0A2S0KND5_9FIRM</name>
<evidence type="ECO:0000313" key="3">
    <source>
        <dbReference type="EMBL" id="AVM42551.1"/>
    </source>
</evidence>
<comment type="subcellular location">
    <subcellularLocation>
        <location evidence="2">Cytoplasm</location>
    </subcellularLocation>
</comment>
<dbReference type="EMBL" id="CP027226">
    <property type="protein sequence ID" value="AVM42551.1"/>
    <property type="molecule type" value="Genomic_DNA"/>
</dbReference>
<comment type="caution">
    <text evidence="2">Once thought to be involved in copper homeostasis, experiments in E.coli have shown this is not the case.</text>
</comment>
<keyword evidence="4" id="KW-1185">Reference proteome</keyword>
<evidence type="ECO:0000256" key="2">
    <source>
        <dbReference type="HAMAP-Rule" id="MF_00795"/>
    </source>
</evidence>
<dbReference type="Gene3D" id="3.20.20.380">
    <property type="entry name" value="Copper homeostasis (CutC) domain"/>
    <property type="match status" value="1"/>
</dbReference>
<dbReference type="Pfam" id="PF03932">
    <property type="entry name" value="CutC"/>
    <property type="match status" value="1"/>
</dbReference>
<dbReference type="AlphaFoldDB" id="A0A2S0KND5"/>
<keyword evidence="2" id="KW-0963">Cytoplasm</keyword>
<dbReference type="SUPFAM" id="SSF110395">
    <property type="entry name" value="CutC-like"/>
    <property type="match status" value="1"/>
</dbReference>
<dbReference type="PANTHER" id="PTHR12598:SF0">
    <property type="entry name" value="COPPER HOMEOSTASIS PROTEIN CUTC HOMOLOG"/>
    <property type="match status" value="1"/>
</dbReference>
<evidence type="ECO:0000313" key="4">
    <source>
        <dbReference type="Proteomes" id="UP000237947"/>
    </source>
</evidence>
<comment type="similarity">
    <text evidence="1 2">Belongs to the CutC family.</text>
</comment>
<dbReference type="Proteomes" id="UP000237947">
    <property type="component" value="Chromosome"/>
</dbReference>
<organism evidence="3 4">
    <name type="scientific">Fastidiosipila sanguinis</name>
    <dbReference type="NCBI Taxonomy" id="236753"/>
    <lineage>
        <taxon>Bacteria</taxon>
        <taxon>Bacillati</taxon>
        <taxon>Bacillota</taxon>
        <taxon>Clostridia</taxon>
        <taxon>Eubacteriales</taxon>
        <taxon>Oscillospiraceae</taxon>
        <taxon>Fastidiosipila</taxon>
    </lineage>
</organism>
<evidence type="ECO:0000256" key="1">
    <source>
        <dbReference type="ARBA" id="ARBA00007768"/>
    </source>
</evidence>
<accession>A0A2S0KND5</accession>
<dbReference type="PANTHER" id="PTHR12598">
    <property type="entry name" value="COPPER HOMEOSTASIS PROTEIN CUTC"/>
    <property type="match status" value="1"/>
</dbReference>
<dbReference type="GO" id="GO:0005737">
    <property type="term" value="C:cytoplasm"/>
    <property type="evidence" value="ECO:0007669"/>
    <property type="project" value="UniProtKB-SubCell"/>
</dbReference>
<sequence>MIKRDYTLEVCCGSIEDVITAVEAGADRIELCSALDAGGLTASYGTTKTALEIASGKTKIVNIIRPREGGFVYTNAEYQVAFNDAKTMLELGADGIVFGFLDENSDIDFAKTQEFVNLAGDKETCFHRAFDEVRDWREAIDQLVELGVDRILTSAQRSSVLNGLDTLKEMQEYANGRIQIMAGAGVAPEKIDEIIEISGVENIHGTFSKKVYVENKLRGELNNAASQNDLYSYKVVDKDLLSKID</sequence>
<dbReference type="CDD" id="cd00945">
    <property type="entry name" value="Aldolase_Class_I"/>
    <property type="match status" value="1"/>
</dbReference>
<dbReference type="GO" id="GO:0005507">
    <property type="term" value="F:copper ion binding"/>
    <property type="evidence" value="ECO:0007669"/>
    <property type="project" value="TreeGrafter"/>
</dbReference>
<protein>
    <recommendedName>
        <fullName evidence="2">PF03932 family protein CutC</fullName>
    </recommendedName>
</protein>
<gene>
    <name evidence="2" type="primary">cutC</name>
    <name evidence="3" type="ORF">C5Q98_04660</name>
</gene>
<dbReference type="InterPro" id="IPR005627">
    <property type="entry name" value="CutC-like"/>
</dbReference>
<dbReference type="KEGG" id="fsa:C5Q98_04660"/>
<dbReference type="RefSeq" id="WP_106012507.1">
    <property type="nucleotide sequence ID" value="NZ_CP027226.1"/>
</dbReference>
<proteinExistence type="inferred from homology"/>
<dbReference type="OrthoDB" id="9815677at2"/>
<reference evidence="4" key="1">
    <citation type="submission" date="2018-02" db="EMBL/GenBank/DDBJ databases">
        <authorList>
            <person name="Holder M.E."/>
            <person name="Ajami N.J."/>
            <person name="Petrosino J.F."/>
        </authorList>
    </citation>
    <scope>NUCLEOTIDE SEQUENCE [LARGE SCALE GENOMIC DNA]</scope>
    <source>
        <strain evidence="4">CCUG 47711</strain>
    </source>
</reference>
<dbReference type="HAMAP" id="MF_00795">
    <property type="entry name" value="CutC"/>
    <property type="match status" value="1"/>
</dbReference>